<sequence length="737" mass="84428">MEEKSSQLPEIFLKPYDAQAHEKKCYEMWESSGLFNPDVSVEKGITQKDAETFSMVLPPPNVTGHLHMGSALMLAIEDMMVRHARMQGKRTLWIPGTDSAAIATQARVEKDIQKEEKKTRHDLGREELLKRIDAFVEKNKSHMIGQMRAMGASLDWSRYAYTMDDARYDAVMEAFIQMHAAGLIYRGNRIVNWDPKGQTTISDDEIVYEERKATLYTFKYSKDFPIPVSTTRLETKVGDVAVAVHPDDARYKEFVGKEYDVMFCDVPLHITIVADTEVDPEFGTGALGVTPAHSHVDWEIADRHGITNRPAVINEYAKMTVAGHLEGMKVNEAREAVAEWLRAEDLLEKEEEITQNVSTAERTGGIVEPLPKLQWWIDVDKTFTLPHSEIPGIESGSETTLKEIMRSAVKSGTIQFVSERHERVYMNWIDNLRPWCISRQIWFGHRIPVWHKDEEMKVQVESPGESWEQDPDVLDTWFSSGLWTFSTLGWPNETDDLKTYHPTTLIESGYDILFFWIARMVLMSGFFLGQVPFKTVYLHGLVRDGQGRKISKSLGNNIDPIDMIEKYGTDAVRLSLVTNMVPGSDSRISEDKIRGYKHFANKIWNISRFVLENRTVDTAKETQWDDADKRDLAELDATITDVNGHMESHRIDLAVDAVYHYVWHTFADEVIERSKDALKGDDVSARIRTSRKLQHILTTSLKLLHPFMPFVTEAVWQELPKDMKDAELLMVAKWPRT</sequence>
<dbReference type="InterPro" id="IPR002303">
    <property type="entry name" value="Valyl-tRNA_ligase"/>
</dbReference>
<dbReference type="InterPro" id="IPR033705">
    <property type="entry name" value="Anticodon_Ia_Val"/>
</dbReference>
<evidence type="ECO:0000256" key="7">
    <source>
        <dbReference type="ARBA" id="ARBA00047552"/>
    </source>
</evidence>
<accession>A0A2H0UCY1</accession>
<dbReference type="InterPro" id="IPR014729">
    <property type="entry name" value="Rossmann-like_a/b/a_fold"/>
</dbReference>
<comment type="caution">
    <text evidence="12">The sequence shown here is derived from an EMBL/GenBank/DDBJ whole genome shotgun (WGS) entry which is preliminary data.</text>
</comment>
<dbReference type="InterPro" id="IPR002300">
    <property type="entry name" value="aa-tRNA-synth_Ia"/>
</dbReference>
<dbReference type="SUPFAM" id="SSF52374">
    <property type="entry name" value="Nucleotidylyl transferase"/>
    <property type="match status" value="1"/>
</dbReference>
<dbReference type="PANTHER" id="PTHR11946:SF93">
    <property type="entry name" value="VALINE--TRNA LIGASE, CHLOROPLASTIC_MITOCHONDRIAL 2"/>
    <property type="match status" value="1"/>
</dbReference>
<dbReference type="GO" id="GO:0005829">
    <property type="term" value="C:cytosol"/>
    <property type="evidence" value="ECO:0007669"/>
    <property type="project" value="TreeGrafter"/>
</dbReference>
<feature type="coiled-coil region" evidence="9">
    <location>
        <begin position="330"/>
        <end position="363"/>
    </location>
</feature>
<dbReference type="GO" id="GO:0005524">
    <property type="term" value="F:ATP binding"/>
    <property type="evidence" value="ECO:0007669"/>
    <property type="project" value="UniProtKB-KW"/>
</dbReference>
<dbReference type="InterPro" id="IPR009008">
    <property type="entry name" value="Val/Leu/Ile-tRNA-synth_edit"/>
</dbReference>
<proteinExistence type="predicted"/>
<evidence type="ECO:0000256" key="5">
    <source>
        <dbReference type="ARBA" id="ARBA00022917"/>
    </source>
</evidence>
<keyword evidence="2 12" id="KW-0436">Ligase</keyword>
<evidence type="ECO:0000256" key="4">
    <source>
        <dbReference type="ARBA" id="ARBA00022840"/>
    </source>
</evidence>
<dbReference type="GO" id="GO:0002161">
    <property type="term" value="F:aminoacyl-tRNA deacylase activity"/>
    <property type="evidence" value="ECO:0007669"/>
    <property type="project" value="InterPro"/>
</dbReference>
<dbReference type="CDD" id="cd00817">
    <property type="entry name" value="ValRS_core"/>
    <property type="match status" value="1"/>
</dbReference>
<reference evidence="13" key="1">
    <citation type="submission" date="2017-09" db="EMBL/GenBank/DDBJ databases">
        <title>Depth-based differentiation of microbial function through sediment-hosted aquifers and enrichment of novel symbionts in the deep terrestrial subsurface.</title>
        <authorList>
            <person name="Probst A.J."/>
            <person name="Ladd B."/>
            <person name="Jarett J.K."/>
            <person name="Geller-Mcgrath D.E."/>
            <person name="Sieber C.M.K."/>
            <person name="Emerson J.B."/>
            <person name="Anantharaman K."/>
            <person name="Thomas B.C."/>
            <person name="Malmstrom R."/>
            <person name="Stieglmeier M."/>
            <person name="Klingl A."/>
            <person name="Woyke T."/>
            <person name="Ryan C.M."/>
            <person name="Banfield J.F."/>
        </authorList>
    </citation>
    <scope>NUCLEOTIDE SEQUENCE [LARGE SCALE GENOMIC DNA]</scope>
</reference>
<name>A0A2H0UCY1_9BACT</name>
<dbReference type="SUPFAM" id="SSF47323">
    <property type="entry name" value="Anticodon-binding domain of a subclass of class I aminoacyl-tRNA synthetases"/>
    <property type="match status" value="1"/>
</dbReference>
<dbReference type="InterPro" id="IPR013155">
    <property type="entry name" value="M/V/L/I-tRNA-synth_anticd-bd"/>
</dbReference>
<evidence type="ECO:0000313" key="13">
    <source>
        <dbReference type="Proteomes" id="UP000229344"/>
    </source>
</evidence>
<dbReference type="NCBIfam" id="NF004349">
    <property type="entry name" value="PRK05729.1"/>
    <property type="match status" value="1"/>
</dbReference>
<keyword evidence="9" id="KW-0175">Coiled coil</keyword>
<dbReference type="FunFam" id="3.40.50.620:FF:000020">
    <property type="entry name" value="Valine--tRNA ligase, mitochondrial"/>
    <property type="match status" value="1"/>
</dbReference>
<protein>
    <recommendedName>
        <fullName evidence="1 8">Valine--tRNA ligase</fullName>
        <ecNumber evidence="1 8">6.1.1.9</ecNumber>
    </recommendedName>
</protein>
<dbReference type="EMBL" id="PFBI01000006">
    <property type="protein sequence ID" value="PIR84284.1"/>
    <property type="molecule type" value="Genomic_DNA"/>
</dbReference>
<gene>
    <name evidence="12" type="ORF">COU16_01665</name>
</gene>
<dbReference type="PANTHER" id="PTHR11946">
    <property type="entry name" value="VALYL-TRNA SYNTHETASES"/>
    <property type="match status" value="1"/>
</dbReference>
<dbReference type="Pfam" id="PF00133">
    <property type="entry name" value="tRNA-synt_1"/>
    <property type="match status" value="1"/>
</dbReference>
<evidence type="ECO:0000313" key="12">
    <source>
        <dbReference type="EMBL" id="PIR84284.1"/>
    </source>
</evidence>
<dbReference type="SUPFAM" id="SSF50677">
    <property type="entry name" value="ValRS/IleRS/LeuRS editing domain"/>
    <property type="match status" value="1"/>
</dbReference>
<feature type="domain" description="Methionyl/Valyl/Leucyl/Isoleucyl-tRNA synthetase anticodon-binding" evidence="11">
    <location>
        <begin position="632"/>
        <end position="735"/>
    </location>
</feature>
<dbReference type="Gene3D" id="3.40.50.620">
    <property type="entry name" value="HUPs"/>
    <property type="match status" value="2"/>
</dbReference>
<comment type="catalytic activity">
    <reaction evidence="7">
        <text>tRNA(Val) + L-valine + ATP = L-valyl-tRNA(Val) + AMP + diphosphate</text>
        <dbReference type="Rhea" id="RHEA:10704"/>
        <dbReference type="Rhea" id="RHEA-COMP:9672"/>
        <dbReference type="Rhea" id="RHEA-COMP:9708"/>
        <dbReference type="ChEBI" id="CHEBI:30616"/>
        <dbReference type="ChEBI" id="CHEBI:33019"/>
        <dbReference type="ChEBI" id="CHEBI:57762"/>
        <dbReference type="ChEBI" id="CHEBI:78442"/>
        <dbReference type="ChEBI" id="CHEBI:78537"/>
        <dbReference type="ChEBI" id="CHEBI:456215"/>
        <dbReference type="EC" id="6.1.1.9"/>
    </reaction>
</comment>
<keyword evidence="6" id="KW-0030">Aminoacyl-tRNA synthetase</keyword>
<dbReference type="GO" id="GO:0006438">
    <property type="term" value="P:valyl-tRNA aminoacylation"/>
    <property type="evidence" value="ECO:0007669"/>
    <property type="project" value="UniProtKB-UniRule"/>
</dbReference>
<evidence type="ECO:0000256" key="3">
    <source>
        <dbReference type="ARBA" id="ARBA00022741"/>
    </source>
</evidence>
<dbReference type="EC" id="6.1.1.9" evidence="1 8"/>
<dbReference type="GO" id="GO:0004832">
    <property type="term" value="F:valine-tRNA ligase activity"/>
    <property type="evidence" value="ECO:0007669"/>
    <property type="project" value="UniProtKB-UniRule"/>
</dbReference>
<dbReference type="Proteomes" id="UP000229344">
    <property type="component" value="Unassembled WGS sequence"/>
</dbReference>
<keyword evidence="5" id="KW-0648">Protein biosynthesis</keyword>
<organism evidence="12 13">
    <name type="scientific">Candidatus Kaiserbacteria bacterium CG10_big_fil_rev_8_21_14_0_10_47_16</name>
    <dbReference type="NCBI Taxonomy" id="1974608"/>
    <lineage>
        <taxon>Bacteria</taxon>
        <taxon>Candidatus Kaiseribacteriota</taxon>
    </lineage>
</organism>
<dbReference type="Gene3D" id="1.10.730.10">
    <property type="entry name" value="Isoleucyl-tRNA Synthetase, Domain 1"/>
    <property type="match status" value="1"/>
</dbReference>
<evidence type="ECO:0000259" key="11">
    <source>
        <dbReference type="Pfam" id="PF08264"/>
    </source>
</evidence>
<dbReference type="Pfam" id="PF08264">
    <property type="entry name" value="Anticodon_1"/>
    <property type="match status" value="1"/>
</dbReference>
<dbReference type="InterPro" id="IPR009080">
    <property type="entry name" value="tRNAsynth_Ia_anticodon-bd"/>
</dbReference>
<keyword evidence="3" id="KW-0547">Nucleotide-binding</keyword>
<dbReference type="PRINTS" id="PR00986">
    <property type="entry name" value="TRNASYNTHVAL"/>
</dbReference>
<evidence type="ECO:0000256" key="1">
    <source>
        <dbReference type="ARBA" id="ARBA00013169"/>
    </source>
</evidence>
<keyword evidence="4" id="KW-0067">ATP-binding</keyword>
<evidence type="ECO:0000256" key="6">
    <source>
        <dbReference type="ARBA" id="ARBA00023146"/>
    </source>
</evidence>
<dbReference type="AlphaFoldDB" id="A0A2H0UCY1"/>
<evidence type="ECO:0000256" key="2">
    <source>
        <dbReference type="ARBA" id="ARBA00022598"/>
    </source>
</evidence>
<evidence type="ECO:0000256" key="9">
    <source>
        <dbReference type="SAM" id="Coils"/>
    </source>
</evidence>
<evidence type="ECO:0000259" key="10">
    <source>
        <dbReference type="Pfam" id="PF00133"/>
    </source>
</evidence>
<dbReference type="NCBIfam" id="TIGR00422">
    <property type="entry name" value="valS"/>
    <property type="match status" value="1"/>
</dbReference>
<evidence type="ECO:0000256" key="8">
    <source>
        <dbReference type="NCBIfam" id="TIGR00422"/>
    </source>
</evidence>
<dbReference type="CDD" id="cd07962">
    <property type="entry name" value="Anticodon_Ia_Val"/>
    <property type="match status" value="1"/>
</dbReference>
<feature type="domain" description="Aminoacyl-tRNA synthetase class Ia" evidence="10">
    <location>
        <begin position="25"/>
        <end position="460"/>
    </location>
</feature>